<dbReference type="Gene3D" id="3.30.9.10">
    <property type="entry name" value="D-Amino Acid Oxidase, subunit A, domain 2"/>
    <property type="match status" value="1"/>
</dbReference>
<organism evidence="3 4">
    <name type="scientific">Glycocaulis albus</name>
    <dbReference type="NCBI Taxonomy" id="1382801"/>
    <lineage>
        <taxon>Bacteria</taxon>
        <taxon>Pseudomonadati</taxon>
        <taxon>Pseudomonadota</taxon>
        <taxon>Alphaproteobacteria</taxon>
        <taxon>Maricaulales</taxon>
        <taxon>Maricaulaceae</taxon>
        <taxon>Glycocaulis</taxon>
    </lineage>
</organism>
<sequence length="321" mass="33140">MSASAGMIAPGAELWEGRQRAHPLSGAFGVLARRSASLWPGWARQLQAETGVDIGYRRCGALLPGSPGIVDWLAGHGVQARLLRAEQASAHIPGLVMPQGAAFLPGEAQVSAPLLASALIAAITARGGIMREQSRVVALHRQGDAWHVRLASGDVIEADFVALAAGWAATELHPAAADIYPVKGQALIVDAGAPLDWPILRGGDVYLAAKPGGRLLIGASVEPGRSDAGTEPDMARELIARAARHVPQIASMAPLSHWAGVRPALPGLMPRAGLAEPGLVVSLGAYRHGVMLAPVLAEGLAALIAGGRLDDDIVPFAPDYG</sequence>
<feature type="domain" description="FAD dependent oxidoreductase" evidence="2">
    <location>
        <begin position="2"/>
        <end position="303"/>
    </location>
</feature>
<gene>
    <name evidence="3" type="primary">thiO</name>
    <name evidence="3" type="ORF">GCM10007420_25050</name>
</gene>
<dbReference type="Proteomes" id="UP000648722">
    <property type="component" value="Unassembled WGS sequence"/>
</dbReference>
<evidence type="ECO:0000256" key="1">
    <source>
        <dbReference type="ARBA" id="ARBA00023002"/>
    </source>
</evidence>
<name>A0ABQ1XZ50_9PROT</name>
<dbReference type="PANTHER" id="PTHR13847:SF289">
    <property type="entry name" value="GLYCINE OXIDASE"/>
    <property type="match status" value="1"/>
</dbReference>
<dbReference type="InterPro" id="IPR036188">
    <property type="entry name" value="FAD/NAD-bd_sf"/>
</dbReference>
<proteinExistence type="predicted"/>
<dbReference type="InterPro" id="IPR006076">
    <property type="entry name" value="FAD-dep_OxRdtase"/>
</dbReference>
<reference evidence="4" key="1">
    <citation type="journal article" date="2019" name="Int. J. Syst. Evol. Microbiol.">
        <title>The Global Catalogue of Microorganisms (GCM) 10K type strain sequencing project: providing services to taxonomists for standard genome sequencing and annotation.</title>
        <authorList>
            <consortium name="The Broad Institute Genomics Platform"/>
            <consortium name="The Broad Institute Genome Sequencing Center for Infectious Disease"/>
            <person name="Wu L."/>
            <person name="Ma J."/>
        </authorList>
    </citation>
    <scope>NUCLEOTIDE SEQUENCE [LARGE SCALE GENOMIC DNA]</scope>
    <source>
        <strain evidence="4">CGMCC 1.12766</strain>
    </source>
</reference>
<comment type="caution">
    <text evidence="3">The sequence shown here is derived from an EMBL/GenBank/DDBJ whole genome shotgun (WGS) entry which is preliminary data.</text>
</comment>
<evidence type="ECO:0000259" key="2">
    <source>
        <dbReference type="Pfam" id="PF01266"/>
    </source>
</evidence>
<keyword evidence="4" id="KW-1185">Reference proteome</keyword>
<accession>A0ABQ1XZ50</accession>
<evidence type="ECO:0000313" key="3">
    <source>
        <dbReference type="EMBL" id="GGH07365.1"/>
    </source>
</evidence>
<protein>
    <submittedName>
        <fullName evidence="3">Glycine oxidase ThiO</fullName>
    </submittedName>
</protein>
<keyword evidence="1" id="KW-0560">Oxidoreductase</keyword>
<dbReference type="PANTHER" id="PTHR13847">
    <property type="entry name" value="SARCOSINE DEHYDROGENASE-RELATED"/>
    <property type="match status" value="1"/>
</dbReference>
<dbReference type="Gene3D" id="3.50.50.60">
    <property type="entry name" value="FAD/NAD(P)-binding domain"/>
    <property type="match status" value="1"/>
</dbReference>
<dbReference type="SUPFAM" id="SSF51905">
    <property type="entry name" value="FAD/NAD(P)-binding domain"/>
    <property type="match status" value="1"/>
</dbReference>
<evidence type="ECO:0000313" key="4">
    <source>
        <dbReference type="Proteomes" id="UP000648722"/>
    </source>
</evidence>
<dbReference type="EMBL" id="BMFS01000014">
    <property type="protein sequence ID" value="GGH07365.1"/>
    <property type="molecule type" value="Genomic_DNA"/>
</dbReference>
<dbReference type="Pfam" id="PF01266">
    <property type="entry name" value="DAO"/>
    <property type="match status" value="1"/>
</dbReference>